<dbReference type="GO" id="GO:0003677">
    <property type="term" value="F:DNA binding"/>
    <property type="evidence" value="ECO:0007669"/>
    <property type="project" value="InterPro"/>
</dbReference>
<feature type="binding site" evidence="18">
    <location>
        <position position="155"/>
    </location>
    <ligand>
        <name>substrate</name>
    </ligand>
</feature>
<evidence type="ECO:0000256" key="12">
    <source>
        <dbReference type="ARBA" id="ARBA00022932"/>
    </source>
</evidence>
<dbReference type="AlphaFoldDB" id="A0A7Y0HES7"/>
<keyword evidence="24" id="KW-1185">Reference proteome</keyword>
<dbReference type="PANTHER" id="PTHR30231">
    <property type="entry name" value="DNA POLYMERASE III SUBUNIT EPSILON"/>
    <property type="match status" value="1"/>
</dbReference>
<evidence type="ECO:0000256" key="2">
    <source>
        <dbReference type="ARBA" id="ARBA00012417"/>
    </source>
</evidence>
<keyword evidence="11 19" id="KW-0460">Magnesium</keyword>
<accession>A0A7Y0HES7</accession>
<feature type="binding site" evidence="18">
    <location>
        <position position="57"/>
    </location>
    <ligand>
        <name>substrate</name>
    </ligand>
</feature>
<dbReference type="InterPro" id="IPR036397">
    <property type="entry name" value="RNaseH_sf"/>
</dbReference>
<evidence type="ECO:0000256" key="19">
    <source>
        <dbReference type="PIRSR" id="PIRSR606309-3"/>
    </source>
</evidence>
<evidence type="ECO:0000256" key="17">
    <source>
        <dbReference type="PIRSR" id="PIRSR606309-1"/>
    </source>
</evidence>
<comment type="function">
    <text evidence="14 20">DNA polymerase III is a complex, multichain enzyme responsible for most of the replicative synthesis in bacteria. The epsilon subunit contain the editing function and is a proofreading 3'-5' exonuclease.</text>
</comment>
<feature type="binding site" evidence="19">
    <location>
        <position position="155"/>
    </location>
    <ligand>
        <name>a divalent metal cation</name>
        <dbReference type="ChEBI" id="CHEBI:60240"/>
        <label>1</label>
        <note>catalytic</note>
    </ligand>
</feature>
<evidence type="ECO:0000256" key="13">
    <source>
        <dbReference type="ARBA" id="ARBA00023211"/>
    </source>
</evidence>
<proteinExistence type="predicted"/>
<evidence type="ECO:0000256" key="15">
    <source>
        <dbReference type="ARBA" id="ARBA00026073"/>
    </source>
</evidence>
<evidence type="ECO:0000313" key="24">
    <source>
        <dbReference type="Proteomes" id="UP000539372"/>
    </source>
</evidence>
<dbReference type="InterPro" id="IPR013520">
    <property type="entry name" value="Ribonucl_H"/>
</dbReference>
<feature type="binding site" evidence="18">
    <location>
        <position position="7"/>
    </location>
    <ligand>
        <name>substrate</name>
    </ligand>
</feature>
<feature type="binding site" evidence="18">
    <location>
        <position position="52"/>
    </location>
    <ligand>
        <name>substrate</name>
    </ligand>
</feature>
<evidence type="ECO:0000256" key="18">
    <source>
        <dbReference type="PIRSR" id="PIRSR606309-2"/>
    </source>
</evidence>
<evidence type="ECO:0000256" key="6">
    <source>
        <dbReference type="ARBA" id="ARBA00022705"/>
    </source>
</evidence>
<evidence type="ECO:0000256" key="9">
    <source>
        <dbReference type="ARBA" id="ARBA00022801"/>
    </source>
</evidence>
<keyword evidence="8 19" id="KW-0479">Metal-binding</keyword>
<feature type="binding site" evidence="19">
    <location>
        <position position="9"/>
    </location>
    <ligand>
        <name>a divalent metal cation</name>
        <dbReference type="ChEBI" id="CHEBI:60240"/>
        <label>1</label>
        <note>catalytic</note>
    </ligand>
</feature>
<evidence type="ECO:0000256" key="14">
    <source>
        <dbReference type="ARBA" id="ARBA00025483"/>
    </source>
</evidence>
<evidence type="ECO:0000256" key="16">
    <source>
        <dbReference type="ARBA" id="ARBA00049244"/>
    </source>
</evidence>
<dbReference type="GO" id="GO:0005829">
    <property type="term" value="C:cytosol"/>
    <property type="evidence" value="ECO:0007669"/>
    <property type="project" value="TreeGrafter"/>
</dbReference>
<dbReference type="GO" id="GO:0045004">
    <property type="term" value="P:DNA replication proofreading"/>
    <property type="evidence" value="ECO:0007669"/>
    <property type="project" value="TreeGrafter"/>
</dbReference>
<organism evidence="23 24">
    <name type="scientific">Pacificispira spongiicola</name>
    <dbReference type="NCBI Taxonomy" id="2729598"/>
    <lineage>
        <taxon>Bacteria</taxon>
        <taxon>Pseudomonadati</taxon>
        <taxon>Pseudomonadota</taxon>
        <taxon>Alphaproteobacteria</taxon>
        <taxon>Rhodospirillales</taxon>
        <taxon>Rhodospirillaceae</taxon>
        <taxon>Pacificispira</taxon>
    </lineage>
</organism>
<keyword evidence="4 20" id="KW-0808">Transferase</keyword>
<dbReference type="Gene3D" id="3.30.420.10">
    <property type="entry name" value="Ribonuclease H-like superfamily/Ribonuclease H"/>
    <property type="match status" value="1"/>
</dbReference>
<evidence type="ECO:0000256" key="5">
    <source>
        <dbReference type="ARBA" id="ARBA00022695"/>
    </source>
</evidence>
<evidence type="ECO:0000256" key="21">
    <source>
        <dbReference type="SAM" id="MobiDB-lite"/>
    </source>
</evidence>
<feature type="active site" description="Proton acceptor" evidence="17">
    <location>
        <position position="150"/>
    </location>
</feature>
<keyword evidence="7 20" id="KW-0540">Nuclease</keyword>
<dbReference type="InterPro" id="IPR006309">
    <property type="entry name" value="DnaQ_proteo"/>
</dbReference>
<dbReference type="GO" id="GO:0046872">
    <property type="term" value="F:metal ion binding"/>
    <property type="evidence" value="ECO:0007669"/>
    <property type="project" value="UniProtKB-KW"/>
</dbReference>
<dbReference type="SMART" id="SM00479">
    <property type="entry name" value="EXOIII"/>
    <property type="match status" value="1"/>
</dbReference>
<evidence type="ECO:0000256" key="7">
    <source>
        <dbReference type="ARBA" id="ARBA00022722"/>
    </source>
</evidence>
<dbReference type="GO" id="GO:0003887">
    <property type="term" value="F:DNA-directed DNA polymerase activity"/>
    <property type="evidence" value="ECO:0007669"/>
    <property type="project" value="UniProtKB-KW"/>
</dbReference>
<feature type="binding site" evidence="19">
    <location>
        <position position="7"/>
    </location>
    <ligand>
        <name>a divalent metal cation</name>
        <dbReference type="ChEBI" id="CHEBI:60240"/>
        <label>1</label>
        <note>catalytic</note>
    </ligand>
</feature>
<comment type="subunit">
    <text evidence="15 20">DNA polymerase III contains a core (composed of alpha, epsilon and theta chains) that associates with a tau subunit. This core dimerizes to form the POLIII' complex. PolIII' associates with the gamma complex (composed of gamma, delta, delta', psi and chi chains) and with the beta chain to form the complete DNA polymerase III complex.</text>
</comment>
<feature type="binding site" evidence="18">
    <location>
        <position position="9"/>
    </location>
    <ligand>
        <name>substrate</name>
    </ligand>
</feature>
<sequence>MREICFDTETTGLDPNTGHRLVEIGCVELINRVPTGETFHIYLNPERDMPVEAFQVHGLSEAFLADKPLFVDVVEDFLEFVGDGILVIHNAAFDMKFINAELTACGRPTIPMSQTVDTVAMARAKFPGSPASLDALCKRFQIDNSARTKHGALLDAELLAEVYIELTGGRQTGLSFGDSEDAGSGEARPSQETLAGPVAGRPVRPARPHAASEEEKAAHAAFLEAKISNPIWNA</sequence>
<dbReference type="SUPFAM" id="SSF53098">
    <property type="entry name" value="Ribonuclease H-like"/>
    <property type="match status" value="1"/>
</dbReference>
<dbReference type="NCBIfam" id="NF004316">
    <property type="entry name" value="PRK05711.1"/>
    <property type="match status" value="1"/>
</dbReference>
<evidence type="ECO:0000256" key="3">
    <source>
        <dbReference type="ARBA" id="ARBA00020352"/>
    </source>
</evidence>
<evidence type="ECO:0000256" key="10">
    <source>
        <dbReference type="ARBA" id="ARBA00022839"/>
    </source>
</evidence>
<dbReference type="Proteomes" id="UP000539372">
    <property type="component" value="Unassembled WGS sequence"/>
</dbReference>
<dbReference type="GO" id="GO:0008408">
    <property type="term" value="F:3'-5' exonuclease activity"/>
    <property type="evidence" value="ECO:0007669"/>
    <property type="project" value="TreeGrafter"/>
</dbReference>
<evidence type="ECO:0000259" key="22">
    <source>
        <dbReference type="SMART" id="SM00479"/>
    </source>
</evidence>
<evidence type="ECO:0000256" key="8">
    <source>
        <dbReference type="ARBA" id="ARBA00022723"/>
    </source>
</evidence>
<dbReference type="CDD" id="cd06131">
    <property type="entry name" value="DNA_pol_III_epsilon_Ecoli_like"/>
    <property type="match status" value="1"/>
</dbReference>
<evidence type="ECO:0000256" key="1">
    <source>
        <dbReference type="ARBA" id="ARBA00001936"/>
    </source>
</evidence>
<comment type="cofactor">
    <cofactor evidence="19">
        <name>Mg(2+)</name>
        <dbReference type="ChEBI" id="CHEBI:18420"/>
    </cofactor>
    <cofactor evidence="19">
        <name>Mn(2+)</name>
        <dbReference type="ChEBI" id="CHEBI:29035"/>
    </cofactor>
    <text evidence="19">Binds 2 divalent metal cations. Magnesium or manganese.</text>
</comment>
<dbReference type="PANTHER" id="PTHR30231:SF41">
    <property type="entry name" value="DNA POLYMERASE III SUBUNIT EPSILON"/>
    <property type="match status" value="1"/>
</dbReference>
<evidence type="ECO:0000313" key="23">
    <source>
        <dbReference type="EMBL" id="NMM45035.1"/>
    </source>
</evidence>
<feature type="domain" description="Exonuclease" evidence="22">
    <location>
        <begin position="2"/>
        <end position="172"/>
    </location>
</feature>
<keyword evidence="6 20" id="KW-0235">DNA replication</keyword>
<comment type="catalytic activity">
    <reaction evidence="16 20">
        <text>DNA(n) + a 2'-deoxyribonucleoside 5'-triphosphate = DNA(n+1) + diphosphate</text>
        <dbReference type="Rhea" id="RHEA:22508"/>
        <dbReference type="Rhea" id="RHEA-COMP:17339"/>
        <dbReference type="Rhea" id="RHEA-COMP:17340"/>
        <dbReference type="ChEBI" id="CHEBI:33019"/>
        <dbReference type="ChEBI" id="CHEBI:61560"/>
        <dbReference type="ChEBI" id="CHEBI:173112"/>
        <dbReference type="EC" id="2.7.7.7"/>
    </reaction>
</comment>
<comment type="caution">
    <text evidence="23">The sequence shown here is derived from an EMBL/GenBank/DDBJ whole genome shotgun (WGS) entry which is preliminary data.</text>
</comment>
<name>A0A7Y0HES7_9PROT</name>
<evidence type="ECO:0000256" key="20">
    <source>
        <dbReference type="RuleBase" id="RU364087"/>
    </source>
</evidence>
<gene>
    <name evidence="20 23" type="primary">dnaQ</name>
    <name evidence="23" type="ORF">HH303_11140</name>
</gene>
<keyword evidence="12 20" id="KW-0239">DNA-directed DNA polymerase</keyword>
<evidence type="ECO:0000256" key="4">
    <source>
        <dbReference type="ARBA" id="ARBA00022679"/>
    </source>
</evidence>
<evidence type="ECO:0000256" key="11">
    <source>
        <dbReference type="ARBA" id="ARBA00022842"/>
    </source>
</evidence>
<dbReference type="NCBIfam" id="TIGR00573">
    <property type="entry name" value="dnaq"/>
    <property type="match status" value="1"/>
</dbReference>
<dbReference type="RefSeq" id="WP_169625411.1">
    <property type="nucleotide sequence ID" value="NZ_JABBNT010000003.1"/>
</dbReference>
<protein>
    <recommendedName>
        <fullName evidence="3 20">DNA polymerase III subunit epsilon</fullName>
        <ecNumber evidence="2 20">2.7.7.7</ecNumber>
    </recommendedName>
</protein>
<dbReference type="NCBIfam" id="TIGR01406">
    <property type="entry name" value="dnaQ_proteo"/>
    <property type="match status" value="1"/>
</dbReference>
<keyword evidence="5 20" id="KW-0548">Nucleotidyltransferase</keyword>
<keyword evidence="10 20" id="KW-0269">Exonuclease</keyword>
<dbReference type="Pfam" id="PF00929">
    <property type="entry name" value="RNase_T"/>
    <property type="match status" value="1"/>
</dbReference>
<comment type="cofactor">
    <cofactor evidence="1 20">
        <name>Mn(2+)</name>
        <dbReference type="ChEBI" id="CHEBI:29035"/>
    </cofactor>
</comment>
<keyword evidence="13 19" id="KW-0464">Manganese</keyword>
<dbReference type="EC" id="2.7.7.7" evidence="2 20"/>
<dbReference type="InterPro" id="IPR012337">
    <property type="entry name" value="RNaseH-like_sf"/>
</dbReference>
<feature type="region of interest" description="Disordered" evidence="21">
    <location>
        <begin position="174"/>
        <end position="216"/>
    </location>
</feature>
<dbReference type="EMBL" id="JABBNT010000003">
    <property type="protein sequence ID" value="NMM45035.1"/>
    <property type="molecule type" value="Genomic_DNA"/>
</dbReference>
<dbReference type="InterPro" id="IPR006054">
    <property type="entry name" value="DnaQ"/>
</dbReference>
<dbReference type="FunFam" id="3.30.420.10:FF:000012">
    <property type="entry name" value="DNA polymerase III subunit epsilon"/>
    <property type="match status" value="1"/>
</dbReference>
<keyword evidence="9 20" id="KW-0378">Hydrolase</keyword>
<reference evidence="23 24" key="1">
    <citation type="submission" date="2020-04" db="EMBL/GenBank/DDBJ databases">
        <title>Rhodospirillaceae bacterium KN72 isolated from deep sea.</title>
        <authorList>
            <person name="Zhang D.-C."/>
        </authorList>
    </citation>
    <scope>NUCLEOTIDE SEQUENCE [LARGE SCALE GENOMIC DNA]</scope>
    <source>
        <strain evidence="23 24">KN72</strain>
    </source>
</reference>